<organism evidence="1">
    <name type="scientific">Arundo donax</name>
    <name type="common">Giant reed</name>
    <name type="synonym">Donax arundinaceus</name>
    <dbReference type="NCBI Taxonomy" id="35708"/>
    <lineage>
        <taxon>Eukaryota</taxon>
        <taxon>Viridiplantae</taxon>
        <taxon>Streptophyta</taxon>
        <taxon>Embryophyta</taxon>
        <taxon>Tracheophyta</taxon>
        <taxon>Spermatophyta</taxon>
        <taxon>Magnoliopsida</taxon>
        <taxon>Liliopsida</taxon>
        <taxon>Poales</taxon>
        <taxon>Poaceae</taxon>
        <taxon>PACMAD clade</taxon>
        <taxon>Arundinoideae</taxon>
        <taxon>Arundineae</taxon>
        <taxon>Arundo</taxon>
    </lineage>
</organism>
<dbReference type="AlphaFoldDB" id="A0A0A9D3Q8"/>
<dbReference type="EMBL" id="GBRH01179361">
    <property type="protein sequence ID" value="JAE18535.1"/>
    <property type="molecule type" value="Transcribed_RNA"/>
</dbReference>
<name>A0A0A9D3Q8_ARUDO</name>
<dbReference type="EMBL" id="GBRH01216567">
    <property type="protein sequence ID" value="JAD81328.1"/>
    <property type="molecule type" value="Transcribed_RNA"/>
</dbReference>
<accession>A0A0A9D3Q8</accession>
<protein>
    <submittedName>
        <fullName evidence="1">Uncharacterized protein</fullName>
    </submittedName>
</protein>
<reference evidence="1" key="2">
    <citation type="journal article" date="2015" name="Data Brief">
        <title>Shoot transcriptome of the giant reed, Arundo donax.</title>
        <authorList>
            <person name="Barrero R.A."/>
            <person name="Guerrero F.D."/>
            <person name="Moolhuijzen P."/>
            <person name="Goolsby J.A."/>
            <person name="Tidwell J."/>
            <person name="Bellgard S.E."/>
            <person name="Bellgard M.I."/>
        </authorList>
    </citation>
    <scope>NUCLEOTIDE SEQUENCE</scope>
    <source>
        <tissue evidence="1">Shoot tissue taken approximately 20 cm above the soil surface</tissue>
    </source>
</reference>
<reference evidence="1" key="1">
    <citation type="submission" date="2014-09" db="EMBL/GenBank/DDBJ databases">
        <authorList>
            <person name="Magalhaes I.L.F."/>
            <person name="Oliveira U."/>
            <person name="Santos F.R."/>
            <person name="Vidigal T.H.D.A."/>
            <person name="Brescovit A.D."/>
            <person name="Santos A.J."/>
        </authorList>
    </citation>
    <scope>NUCLEOTIDE SEQUENCE</scope>
    <source>
        <tissue evidence="1">Shoot tissue taken approximately 20 cm above the soil surface</tissue>
    </source>
</reference>
<sequence>MSESMWKPHFSPTSQFTKLLMNPHLQNSWSTHQELAGHLLPHYGNLISCFCLQRL</sequence>
<proteinExistence type="predicted"/>
<evidence type="ECO:0000313" key="1">
    <source>
        <dbReference type="EMBL" id="JAD81328.1"/>
    </source>
</evidence>